<evidence type="ECO:0000256" key="1">
    <source>
        <dbReference type="SAM" id="Coils"/>
    </source>
</evidence>
<feature type="coiled-coil region" evidence="1">
    <location>
        <begin position="50"/>
        <end position="77"/>
    </location>
</feature>
<evidence type="ECO:0000256" key="2">
    <source>
        <dbReference type="SAM" id="MobiDB-lite"/>
    </source>
</evidence>
<organism evidence="3 5">
    <name type="scientific">Croceicoccus marinus</name>
    <dbReference type="NCBI Taxonomy" id="450378"/>
    <lineage>
        <taxon>Bacteria</taxon>
        <taxon>Pseudomonadati</taxon>
        <taxon>Pseudomonadota</taxon>
        <taxon>Alphaproteobacteria</taxon>
        <taxon>Sphingomonadales</taxon>
        <taxon>Erythrobacteraceae</taxon>
        <taxon>Croceicoccus</taxon>
    </lineage>
</organism>
<sequence>MSFWTAIILIVLIISVTQMIKGRRDARDGLYTDRSGTLRPRPDGLSPEDEEQLRAEIAELKERVHVLERIATDERQKLGLAEEIELLRDR</sequence>
<evidence type="ECO:0000313" key="3">
    <source>
        <dbReference type="EMBL" id="ARU16229.1"/>
    </source>
</evidence>
<dbReference type="AlphaFoldDB" id="A0A1Z1FBP3"/>
<dbReference type="STRING" id="450378.GCA_001661675_01701"/>
<dbReference type="Proteomes" id="UP000195807">
    <property type="component" value="Chromosome"/>
</dbReference>
<evidence type="ECO:0000313" key="5">
    <source>
        <dbReference type="Proteomes" id="UP000195807"/>
    </source>
</evidence>
<keyword evidence="1" id="KW-0175">Coiled coil</keyword>
<gene>
    <name evidence="3" type="ORF">A9D14_08485</name>
    <name evidence="4" type="ORF">H4O24_07230</name>
</gene>
<evidence type="ECO:0000313" key="4">
    <source>
        <dbReference type="EMBL" id="QNE06376.1"/>
    </source>
</evidence>
<name>A0A1Z1FBP3_9SPHN</name>
<reference evidence="3 5" key="1">
    <citation type="submission" date="2017-01" db="EMBL/GenBank/DDBJ databases">
        <title>Complete genome sequence of esterase-producing bacterium Croceicoccus marinus E4A9.</title>
        <authorList>
            <person name="Wu Y.-H."/>
            <person name="Cheng H."/>
            <person name="Xu L."/>
            <person name="Huo Y.-Y."/>
            <person name="Wang C.-S."/>
            <person name="Xu X.-W."/>
        </authorList>
    </citation>
    <scope>NUCLEOTIDE SEQUENCE [LARGE SCALE GENOMIC DNA]</scope>
    <source>
        <strain evidence="3 5">E4A9</strain>
    </source>
</reference>
<dbReference type="EMBL" id="CP060052">
    <property type="protein sequence ID" value="QNE06376.1"/>
    <property type="molecule type" value="Genomic_DNA"/>
</dbReference>
<dbReference type="KEGG" id="cman:A9D14_08485"/>
<protein>
    <submittedName>
        <fullName evidence="3">Uncharacterized protein</fullName>
    </submittedName>
</protein>
<dbReference type="RefSeq" id="WP_066845248.1">
    <property type="nucleotide sequence ID" value="NZ_CP019602.1"/>
</dbReference>
<reference evidence="4 6" key="2">
    <citation type="submission" date="2020-08" db="EMBL/GenBank/DDBJ databases">
        <authorList>
            <person name="Liu G."/>
            <person name="Sun C."/>
        </authorList>
    </citation>
    <scope>NUCLEOTIDE SEQUENCE [LARGE SCALE GENOMIC DNA]</scope>
    <source>
        <strain evidence="4 6">OT19</strain>
    </source>
</reference>
<accession>A0A1Z1FBP3</accession>
<proteinExistence type="predicted"/>
<dbReference type="OrthoDB" id="7579171at2"/>
<dbReference type="EMBL" id="CP019602">
    <property type="protein sequence ID" value="ARU16229.1"/>
    <property type="molecule type" value="Genomic_DNA"/>
</dbReference>
<feature type="region of interest" description="Disordered" evidence="2">
    <location>
        <begin position="29"/>
        <end position="49"/>
    </location>
</feature>
<dbReference type="Proteomes" id="UP000515297">
    <property type="component" value="Chromosome"/>
</dbReference>
<keyword evidence="5" id="KW-1185">Reference proteome</keyword>
<evidence type="ECO:0000313" key="6">
    <source>
        <dbReference type="Proteomes" id="UP000515297"/>
    </source>
</evidence>